<proteinExistence type="predicted"/>
<keyword evidence="2" id="KW-1185">Reference proteome</keyword>
<feature type="non-terminal residue" evidence="1">
    <location>
        <position position="1"/>
    </location>
</feature>
<evidence type="ECO:0000313" key="2">
    <source>
        <dbReference type="Proteomes" id="UP000601435"/>
    </source>
</evidence>
<dbReference type="EMBL" id="CAJNJA010010263">
    <property type="protein sequence ID" value="CAE7255553.1"/>
    <property type="molecule type" value="Genomic_DNA"/>
</dbReference>
<gene>
    <name evidence="1" type="ORF">SNEC2469_LOCUS5560</name>
</gene>
<sequence>VEEDEEGLRAIERLAEMFGQDPQIFSQRLYETFGLPDRVNPDFSAWQKSMTMSEAVMQKESLMALNRF</sequence>
<dbReference type="AlphaFoldDB" id="A0A812M597"/>
<comment type="caution">
    <text evidence="1">The sequence shown here is derived from an EMBL/GenBank/DDBJ whole genome shotgun (WGS) entry which is preliminary data.</text>
</comment>
<evidence type="ECO:0000313" key="1">
    <source>
        <dbReference type="EMBL" id="CAE7255553.1"/>
    </source>
</evidence>
<dbReference type="OrthoDB" id="10305262at2759"/>
<organism evidence="1 2">
    <name type="scientific">Symbiodinium necroappetens</name>
    <dbReference type="NCBI Taxonomy" id="1628268"/>
    <lineage>
        <taxon>Eukaryota</taxon>
        <taxon>Sar</taxon>
        <taxon>Alveolata</taxon>
        <taxon>Dinophyceae</taxon>
        <taxon>Suessiales</taxon>
        <taxon>Symbiodiniaceae</taxon>
        <taxon>Symbiodinium</taxon>
    </lineage>
</organism>
<protein>
    <submittedName>
        <fullName evidence="1">Uncharacterized protein</fullName>
    </submittedName>
</protein>
<name>A0A812M597_9DINO</name>
<reference evidence="1" key="1">
    <citation type="submission" date="2021-02" db="EMBL/GenBank/DDBJ databases">
        <authorList>
            <person name="Dougan E. K."/>
            <person name="Rhodes N."/>
            <person name="Thang M."/>
            <person name="Chan C."/>
        </authorList>
    </citation>
    <scope>NUCLEOTIDE SEQUENCE</scope>
</reference>
<dbReference type="Proteomes" id="UP000601435">
    <property type="component" value="Unassembled WGS sequence"/>
</dbReference>
<accession>A0A812M597</accession>